<feature type="region of interest" description="Disordered" evidence="1">
    <location>
        <begin position="25"/>
        <end position="101"/>
    </location>
</feature>
<sequence>MRSILFFLSVGLYSSVCLGQVDMDTTKAPREPSPTTRVAIPGVDTPLSGPGTMMQSTPDPTAVVQPQDNRRKRKNKTVPPTDPRAFGVGVPIGKTKKDSLR</sequence>
<dbReference type="EMBL" id="JAAGNZ010000001">
    <property type="protein sequence ID" value="NEU66146.1"/>
    <property type="molecule type" value="Genomic_DNA"/>
</dbReference>
<proteinExistence type="predicted"/>
<feature type="compositionally biased region" description="Polar residues" evidence="1">
    <location>
        <begin position="53"/>
        <end position="67"/>
    </location>
</feature>
<feature type="signal peptide" evidence="2">
    <location>
        <begin position="1"/>
        <end position="19"/>
    </location>
</feature>
<dbReference type="RefSeq" id="WP_164035424.1">
    <property type="nucleotide sequence ID" value="NZ_JAAGNZ010000001.1"/>
</dbReference>
<evidence type="ECO:0000313" key="4">
    <source>
        <dbReference type="Proteomes" id="UP000477386"/>
    </source>
</evidence>
<evidence type="ECO:0000256" key="2">
    <source>
        <dbReference type="SAM" id="SignalP"/>
    </source>
</evidence>
<evidence type="ECO:0000313" key="3">
    <source>
        <dbReference type="EMBL" id="NEU66146.1"/>
    </source>
</evidence>
<protein>
    <submittedName>
        <fullName evidence="3">Uncharacterized protein</fullName>
    </submittedName>
</protein>
<organism evidence="3 4">
    <name type="scientific">Spirosoma agri</name>
    <dbReference type="NCBI Taxonomy" id="1987381"/>
    <lineage>
        <taxon>Bacteria</taxon>
        <taxon>Pseudomonadati</taxon>
        <taxon>Bacteroidota</taxon>
        <taxon>Cytophagia</taxon>
        <taxon>Cytophagales</taxon>
        <taxon>Cytophagaceae</taxon>
        <taxon>Spirosoma</taxon>
    </lineage>
</organism>
<evidence type="ECO:0000256" key="1">
    <source>
        <dbReference type="SAM" id="MobiDB-lite"/>
    </source>
</evidence>
<keyword evidence="4" id="KW-1185">Reference proteome</keyword>
<accession>A0A6M0ICY8</accession>
<dbReference type="Proteomes" id="UP000477386">
    <property type="component" value="Unassembled WGS sequence"/>
</dbReference>
<gene>
    <name evidence="3" type="ORF">GK091_04575</name>
</gene>
<dbReference type="AlphaFoldDB" id="A0A6M0ICY8"/>
<keyword evidence="2" id="KW-0732">Signal</keyword>
<feature type="chain" id="PRO_5027112192" evidence="2">
    <location>
        <begin position="20"/>
        <end position="101"/>
    </location>
</feature>
<reference evidence="3 4" key="1">
    <citation type="submission" date="2020-02" db="EMBL/GenBank/DDBJ databases">
        <title>Draft genome sequence of two Spirosoma agri KCTC 52727 and Spirosoma terrae KCTC 52035.</title>
        <authorList>
            <person name="Rojas J."/>
            <person name="Ambika Manirajan B."/>
            <person name="Ratering S."/>
            <person name="Suarez C."/>
            <person name="Schnell S."/>
        </authorList>
    </citation>
    <scope>NUCLEOTIDE SEQUENCE [LARGE SCALE GENOMIC DNA]</scope>
    <source>
        <strain evidence="3 4">KCTC 52727</strain>
    </source>
</reference>
<comment type="caution">
    <text evidence="3">The sequence shown here is derived from an EMBL/GenBank/DDBJ whole genome shotgun (WGS) entry which is preliminary data.</text>
</comment>
<name>A0A6M0ICY8_9BACT</name>